<evidence type="ECO:0000256" key="1">
    <source>
        <dbReference type="SAM" id="MobiDB-lite"/>
    </source>
</evidence>
<accession>A0A5B7JCD6</accession>
<dbReference type="AlphaFoldDB" id="A0A5B7JCD6"/>
<feature type="region of interest" description="Disordered" evidence="1">
    <location>
        <begin position="40"/>
        <end position="59"/>
    </location>
</feature>
<proteinExistence type="predicted"/>
<evidence type="ECO:0000313" key="2">
    <source>
        <dbReference type="EMBL" id="MPC93862.1"/>
    </source>
</evidence>
<evidence type="ECO:0000313" key="3">
    <source>
        <dbReference type="Proteomes" id="UP000324222"/>
    </source>
</evidence>
<organism evidence="2 3">
    <name type="scientific">Portunus trituberculatus</name>
    <name type="common">Swimming crab</name>
    <name type="synonym">Neptunus trituberculatus</name>
    <dbReference type="NCBI Taxonomy" id="210409"/>
    <lineage>
        <taxon>Eukaryota</taxon>
        <taxon>Metazoa</taxon>
        <taxon>Ecdysozoa</taxon>
        <taxon>Arthropoda</taxon>
        <taxon>Crustacea</taxon>
        <taxon>Multicrustacea</taxon>
        <taxon>Malacostraca</taxon>
        <taxon>Eumalacostraca</taxon>
        <taxon>Eucarida</taxon>
        <taxon>Decapoda</taxon>
        <taxon>Pleocyemata</taxon>
        <taxon>Brachyura</taxon>
        <taxon>Eubrachyura</taxon>
        <taxon>Portunoidea</taxon>
        <taxon>Portunidae</taxon>
        <taxon>Portuninae</taxon>
        <taxon>Portunus</taxon>
    </lineage>
</organism>
<gene>
    <name evidence="2" type="ORF">E2C01_089007</name>
</gene>
<protein>
    <submittedName>
        <fullName evidence="2">Uncharacterized protein</fullName>
    </submittedName>
</protein>
<dbReference type="EMBL" id="VSRR010096386">
    <property type="protein sequence ID" value="MPC93862.1"/>
    <property type="molecule type" value="Genomic_DNA"/>
</dbReference>
<comment type="caution">
    <text evidence="2">The sequence shown here is derived from an EMBL/GenBank/DDBJ whole genome shotgun (WGS) entry which is preliminary data.</text>
</comment>
<sequence length="126" mass="13524">MKVLLLLEGEPNQRVRTTPDLMQDTGSSCSGTRSRCTFTGGTEPYLELSPPGKGDTPARSTFHVGIGPCLAPALSQLVKRWCHPGREKTLPLCTIRGGFDPASHQLCPGNVVPPMEEGQTSLLHVT</sequence>
<name>A0A5B7JCD6_PORTR</name>
<keyword evidence="3" id="KW-1185">Reference proteome</keyword>
<dbReference type="Proteomes" id="UP000324222">
    <property type="component" value="Unassembled WGS sequence"/>
</dbReference>
<reference evidence="2 3" key="1">
    <citation type="submission" date="2019-05" db="EMBL/GenBank/DDBJ databases">
        <title>Another draft genome of Portunus trituberculatus and its Hox gene families provides insights of decapod evolution.</title>
        <authorList>
            <person name="Jeong J.-H."/>
            <person name="Song I."/>
            <person name="Kim S."/>
            <person name="Choi T."/>
            <person name="Kim D."/>
            <person name="Ryu S."/>
            <person name="Kim W."/>
        </authorList>
    </citation>
    <scope>NUCLEOTIDE SEQUENCE [LARGE SCALE GENOMIC DNA]</scope>
    <source>
        <tissue evidence="2">Muscle</tissue>
    </source>
</reference>